<reference evidence="6" key="1">
    <citation type="submission" date="2005-08" db="EMBL/GenBank/DDBJ databases">
        <title>Complete sequence of Chlorobium chlorochromatii CaD3.</title>
        <authorList>
            <person name="Copeland A."/>
            <person name="Lucas S."/>
            <person name="Lapidus A."/>
            <person name="Barry K."/>
            <person name="Detter J.C."/>
            <person name="Glavina T."/>
            <person name="Hammon N."/>
            <person name="Israni S."/>
            <person name="Pitluck S."/>
            <person name="Bryant D."/>
            <person name="Schmutz J."/>
            <person name="Larimer F."/>
            <person name="Land M."/>
            <person name="Kyrpides N."/>
            <person name="Ivanova N."/>
            <person name="Richardson P."/>
        </authorList>
    </citation>
    <scope>NUCLEOTIDE SEQUENCE [LARGE SCALE GENOMIC DNA]</scope>
    <source>
        <strain evidence="6">CaD3</strain>
    </source>
</reference>
<feature type="region of interest" description="Disordered" evidence="4">
    <location>
        <begin position="211"/>
        <end position="230"/>
    </location>
</feature>
<dbReference type="REBASE" id="11474">
    <property type="entry name" value="S.CchORF1120P"/>
</dbReference>
<dbReference type="KEGG" id="cch:Cag_1122"/>
<protein>
    <submittedName>
        <fullName evidence="6">Restriction endonuclease S subunits-like protein</fullName>
    </submittedName>
</protein>
<dbReference type="GO" id="GO:0003677">
    <property type="term" value="F:DNA binding"/>
    <property type="evidence" value="ECO:0007669"/>
    <property type="project" value="UniProtKB-KW"/>
</dbReference>
<dbReference type="GO" id="GO:0004519">
    <property type="term" value="F:endonuclease activity"/>
    <property type="evidence" value="ECO:0007669"/>
    <property type="project" value="UniProtKB-KW"/>
</dbReference>
<dbReference type="SUPFAM" id="SSF116734">
    <property type="entry name" value="DNA methylase specificity domain"/>
    <property type="match status" value="2"/>
</dbReference>
<evidence type="ECO:0000313" key="6">
    <source>
        <dbReference type="EMBL" id="ABB28384.1"/>
    </source>
</evidence>
<keyword evidence="6" id="KW-0540">Nuclease</keyword>
<keyword evidence="3" id="KW-0238">DNA-binding</keyword>
<dbReference type="PANTHER" id="PTHR30408">
    <property type="entry name" value="TYPE-1 RESTRICTION ENZYME ECOKI SPECIFICITY PROTEIN"/>
    <property type="match status" value="1"/>
</dbReference>
<dbReference type="GO" id="GO:0009307">
    <property type="term" value="P:DNA restriction-modification system"/>
    <property type="evidence" value="ECO:0007669"/>
    <property type="project" value="UniProtKB-KW"/>
</dbReference>
<keyword evidence="6" id="KW-0378">Hydrolase</keyword>
<dbReference type="InterPro" id="IPR044946">
    <property type="entry name" value="Restrct_endonuc_typeI_TRD_sf"/>
</dbReference>
<evidence type="ECO:0000256" key="3">
    <source>
        <dbReference type="ARBA" id="ARBA00023125"/>
    </source>
</evidence>
<dbReference type="PANTHER" id="PTHR30408:SF13">
    <property type="entry name" value="TYPE I RESTRICTION ENZYME HINDI SPECIFICITY SUBUNIT"/>
    <property type="match status" value="1"/>
</dbReference>
<accession>Q3ARJ1</accession>
<dbReference type="CDD" id="cd17282">
    <property type="entry name" value="RMtype1_S_Eco16444ORF1681_TRD1-CR1_like"/>
    <property type="match status" value="1"/>
</dbReference>
<dbReference type="InterPro" id="IPR000055">
    <property type="entry name" value="Restrct_endonuc_typeI_TRD"/>
</dbReference>
<name>Q3ARJ1_CHLCH</name>
<dbReference type="eggNOG" id="COG0732">
    <property type="taxonomic scope" value="Bacteria"/>
</dbReference>
<keyword evidence="2" id="KW-0680">Restriction system</keyword>
<gene>
    <name evidence="6" type="ordered locus">Cag_1122</name>
</gene>
<evidence type="ECO:0000259" key="5">
    <source>
        <dbReference type="Pfam" id="PF01420"/>
    </source>
</evidence>
<feature type="domain" description="Type I restriction modification DNA specificity" evidence="5">
    <location>
        <begin position="4"/>
        <end position="182"/>
    </location>
</feature>
<dbReference type="EMBL" id="CP000108">
    <property type="protein sequence ID" value="ABB28384.1"/>
    <property type="molecule type" value="Genomic_DNA"/>
</dbReference>
<dbReference type="AlphaFoldDB" id="Q3ARJ1"/>
<evidence type="ECO:0000256" key="1">
    <source>
        <dbReference type="ARBA" id="ARBA00010923"/>
    </source>
</evidence>
<proteinExistence type="inferred from homology"/>
<evidence type="ECO:0000256" key="2">
    <source>
        <dbReference type="ARBA" id="ARBA00022747"/>
    </source>
</evidence>
<evidence type="ECO:0000256" key="4">
    <source>
        <dbReference type="SAM" id="MobiDB-lite"/>
    </source>
</evidence>
<comment type="similarity">
    <text evidence="1">Belongs to the type-I restriction system S methylase family.</text>
</comment>
<organism evidence="6">
    <name type="scientific">Chlorobium chlorochromatii (strain CaD3)</name>
    <dbReference type="NCBI Taxonomy" id="340177"/>
    <lineage>
        <taxon>Bacteria</taxon>
        <taxon>Pseudomonadati</taxon>
        <taxon>Chlorobiota</taxon>
        <taxon>Chlorobiia</taxon>
        <taxon>Chlorobiales</taxon>
        <taxon>Chlorobiaceae</taxon>
        <taxon>Chlorobium/Pelodictyon group</taxon>
        <taxon>Chlorobium</taxon>
    </lineage>
</organism>
<dbReference type="Gene3D" id="1.10.287.1120">
    <property type="entry name" value="Bipartite methylase S protein"/>
    <property type="match status" value="1"/>
</dbReference>
<dbReference type="Gene3D" id="3.90.220.20">
    <property type="entry name" value="DNA methylase specificity domains"/>
    <property type="match status" value="2"/>
</dbReference>
<keyword evidence="6" id="KW-0255">Endonuclease</keyword>
<dbReference type="HOGENOM" id="CLU_021095_2_3_10"/>
<dbReference type="InterPro" id="IPR052021">
    <property type="entry name" value="Type-I_RS_S_subunit"/>
</dbReference>
<dbReference type="Pfam" id="PF01420">
    <property type="entry name" value="Methylase_S"/>
    <property type="match status" value="1"/>
</dbReference>
<sequence>MATMSEWKEYKLKDLGLLQRGRSRHRPRYAFHLYGGKYPFIQTGEIREASKYITKFEKTYSEEGLKQSKLWPKGTLCITIAANIAELAILNFDACFPDSVLGFIPNDKIANADFIYYILTHFQKELKHIGEGSVQDNINLGTFEDLLFPIPPLPEQRAIASVLSSLDDKIELLHRQNATLEKMAETLFRQWFIERKSLNYDSYDLLDEHDLKNQKNHNNQKNHSSDNGEEAIEEWKIGKVSDYALHLKDSIQPQKNQSTFYFHYSIPSFDNDKNPIKELGKEIQSNKYKAPRYCILFSKLNPHKDKRVWLLQNEVEKNAICSTEFQVVLPIKRQYLYFLYGWLTLNDNYNEIASGVGGTSGSHQRIDPNTIYDFQCPLVTESVIEKFNIQIKPLFKKQVINQTQIRTLTALRDMLLPKLMSGEVKVDY</sequence>
<dbReference type="STRING" id="340177.Cag_1122"/>